<dbReference type="Gene3D" id="3.10.450.50">
    <property type="match status" value="2"/>
</dbReference>
<dbReference type="InterPro" id="IPR032710">
    <property type="entry name" value="NTF2-like_dom_sf"/>
</dbReference>
<evidence type="ECO:0000313" key="2">
    <source>
        <dbReference type="Proteomes" id="UP000187059"/>
    </source>
</evidence>
<dbReference type="SUPFAM" id="SSF54427">
    <property type="entry name" value="NTF2-like"/>
    <property type="match status" value="2"/>
</dbReference>
<dbReference type="Pfam" id="PF07366">
    <property type="entry name" value="SnoaL"/>
    <property type="match status" value="2"/>
</dbReference>
<dbReference type="AlphaFoldDB" id="A0A1P8UT21"/>
<accession>A0A1P8UT21</accession>
<dbReference type="Proteomes" id="UP000187059">
    <property type="component" value="Chromosome"/>
</dbReference>
<protein>
    <submittedName>
        <fullName evidence="1">Polyketide cyclase</fullName>
    </submittedName>
</protein>
<proteinExistence type="predicted"/>
<keyword evidence="2" id="KW-1185">Reference proteome</keyword>
<gene>
    <name evidence="1" type="ORF">Ga0080574_TMP2152</name>
</gene>
<dbReference type="RefSeq" id="WP_076698709.1">
    <property type="nucleotide sequence ID" value="NZ_CP015093.1"/>
</dbReference>
<dbReference type="GO" id="GO:0030638">
    <property type="term" value="P:polyketide metabolic process"/>
    <property type="evidence" value="ECO:0007669"/>
    <property type="project" value="InterPro"/>
</dbReference>
<reference evidence="1 2" key="1">
    <citation type="submission" date="2016-04" db="EMBL/GenBank/DDBJ databases">
        <title>Deep-sea bacteria in the southern Pacific.</title>
        <authorList>
            <person name="Tang K."/>
        </authorList>
    </citation>
    <scope>NUCLEOTIDE SEQUENCE [LARGE SCALE GENOMIC DNA]</scope>
    <source>
        <strain evidence="1 2">JLT2014</strain>
    </source>
</reference>
<sequence length="316" mass="33584">MGFLAGFDDRWQDAASYLDALRHDLGEGQRLDLVPEYLAPDVVVQDGAAVLSGPEAVGTALAARRAALPGLSLCAEETLWSASAPNAFVAAQRFQCRARHGGPGLYGAPGGRALSYLEMSESWCVSGALRAHWVLRDELAILAQIGVPPEEGARWRLSQMAGPEEPPDMPDPGPGNDDAWGHTLGDLVNRIMSGDLSVIARHYDPAAELFQPGAVIGHGPAEAEAFWLGLRAALPSARFEVQHLLGAEEHLSPPRAAIRWALTGTHDGHGVFGSPSGAEVTVLGMTQAEFGPDGLRREWTLYDAPGVLAQILRARG</sequence>
<dbReference type="OrthoDB" id="2769928at2"/>
<evidence type="ECO:0000313" key="1">
    <source>
        <dbReference type="EMBL" id="APZ52486.1"/>
    </source>
</evidence>
<dbReference type="STRING" id="1250539.Ga0080574_TMP2152"/>
<dbReference type="KEGG" id="paby:Ga0080574_TMP2152"/>
<organism evidence="1 2">
    <name type="scientific">Salipiger abyssi</name>
    <dbReference type="NCBI Taxonomy" id="1250539"/>
    <lineage>
        <taxon>Bacteria</taxon>
        <taxon>Pseudomonadati</taxon>
        <taxon>Pseudomonadota</taxon>
        <taxon>Alphaproteobacteria</taxon>
        <taxon>Rhodobacterales</taxon>
        <taxon>Roseobacteraceae</taxon>
        <taxon>Salipiger</taxon>
    </lineage>
</organism>
<dbReference type="EMBL" id="CP015093">
    <property type="protein sequence ID" value="APZ52486.1"/>
    <property type="molecule type" value="Genomic_DNA"/>
</dbReference>
<name>A0A1P8UT21_9RHOB</name>
<dbReference type="InterPro" id="IPR009959">
    <property type="entry name" value="Cyclase_SnoaL-like"/>
</dbReference>